<dbReference type="KEGG" id="cox:E0W60_33055"/>
<geneLocation type="plasmid" evidence="1">
    <name>unnamed1</name>
</geneLocation>
<dbReference type="Proteomes" id="UP000295294">
    <property type="component" value="Plasmid unnamed1"/>
</dbReference>
<accession>A0A4P7LQ54</accession>
<proteinExistence type="predicted"/>
<organism evidence="1 2">
    <name type="scientific">Cupriavidus oxalaticus</name>
    <dbReference type="NCBI Taxonomy" id="96344"/>
    <lineage>
        <taxon>Bacteria</taxon>
        <taxon>Pseudomonadati</taxon>
        <taxon>Pseudomonadota</taxon>
        <taxon>Betaproteobacteria</taxon>
        <taxon>Burkholderiales</taxon>
        <taxon>Burkholderiaceae</taxon>
        <taxon>Cupriavidus</taxon>
    </lineage>
</organism>
<gene>
    <name evidence="1" type="ORF">E0W60_33055</name>
</gene>
<keyword evidence="1" id="KW-0614">Plasmid</keyword>
<protein>
    <recommendedName>
        <fullName evidence="3">Carboxypeptidase regulatory-like domain-containing protein</fullName>
    </recommendedName>
</protein>
<dbReference type="AlphaFoldDB" id="A0A4P7LQ54"/>
<evidence type="ECO:0008006" key="3">
    <source>
        <dbReference type="Google" id="ProtNLM"/>
    </source>
</evidence>
<reference evidence="1 2" key="1">
    <citation type="submission" date="2019-03" db="EMBL/GenBank/DDBJ databases">
        <title>Efficiently degradation of phenoxyalkanoic acid herbicides by Cupriavidus oxalaticus strain X32.</title>
        <authorList>
            <person name="Sheng X."/>
        </authorList>
    </citation>
    <scope>NUCLEOTIDE SEQUENCE [LARGE SCALE GENOMIC DNA]</scope>
    <source>
        <strain evidence="1 2">X32</strain>
        <plasmid evidence="1 2">unnamed1</plasmid>
    </source>
</reference>
<name>A0A4P7LQ54_9BURK</name>
<evidence type="ECO:0000313" key="1">
    <source>
        <dbReference type="EMBL" id="QBY55793.1"/>
    </source>
</evidence>
<dbReference type="OrthoDB" id="5568005at2"/>
<evidence type="ECO:0000313" key="2">
    <source>
        <dbReference type="Proteomes" id="UP000295294"/>
    </source>
</evidence>
<dbReference type="RefSeq" id="WP_133092842.1">
    <property type="nucleotide sequence ID" value="NZ_CP038636.1"/>
</dbReference>
<dbReference type="EMBL" id="CP038636">
    <property type="protein sequence ID" value="QBY55793.1"/>
    <property type="molecule type" value="Genomic_DNA"/>
</dbReference>
<sequence>MDMLTPDERADFCRRMHASQTPAERQQIGTQMRELMHARAQERGVSLSGHHSAVMDCQPHATAPVRAAPTASGTAASTDGVPPVRRAGDIDYQTGGVGVDEVAAMRRTASEFNLRLTFTGHAGEALAGVNTSILSAKGQEVFAAVSDGPLLYVKMPPGTYRVVVTANGVERKASVTVPKRGGVTRSFNWPS</sequence>